<evidence type="ECO:0000313" key="2">
    <source>
        <dbReference type="EMBL" id="POP52154.1"/>
    </source>
</evidence>
<dbReference type="SUPFAM" id="SSF51735">
    <property type="entry name" value="NAD(P)-binding Rossmann-fold domains"/>
    <property type="match status" value="1"/>
</dbReference>
<accession>A0A2S4HDT9</accession>
<dbReference type="InterPro" id="IPR050259">
    <property type="entry name" value="SDR"/>
</dbReference>
<comment type="caution">
    <text evidence="2">The sequence shown here is derived from an EMBL/GenBank/DDBJ whole genome shotgun (WGS) entry which is preliminary data.</text>
</comment>
<dbReference type="InterPro" id="IPR002347">
    <property type="entry name" value="SDR_fam"/>
</dbReference>
<dbReference type="Proteomes" id="UP000237222">
    <property type="component" value="Unassembled WGS sequence"/>
</dbReference>
<dbReference type="Gene3D" id="3.40.50.720">
    <property type="entry name" value="NAD(P)-binding Rossmann-like Domain"/>
    <property type="match status" value="1"/>
</dbReference>
<dbReference type="AlphaFoldDB" id="A0A2S4HDT9"/>
<reference evidence="2" key="1">
    <citation type="submission" date="2018-01" db="EMBL/GenBank/DDBJ databases">
        <authorList>
            <person name="Yu X.-D."/>
        </authorList>
    </citation>
    <scope>NUCLEOTIDE SEQUENCE</scope>
    <source>
        <strain evidence="2">ZX-21</strain>
    </source>
</reference>
<gene>
    <name evidence="2" type="ORF">C0068_14210</name>
</gene>
<proteinExistence type="inferred from homology"/>
<dbReference type="PANTHER" id="PTHR42879">
    <property type="entry name" value="3-OXOACYL-(ACYL-CARRIER-PROTEIN) REDUCTASE"/>
    <property type="match status" value="1"/>
</dbReference>
<organism evidence="2 3">
    <name type="scientific">Zhongshania marina</name>
    <dbReference type="NCBI Taxonomy" id="2304603"/>
    <lineage>
        <taxon>Bacteria</taxon>
        <taxon>Pseudomonadati</taxon>
        <taxon>Pseudomonadota</taxon>
        <taxon>Gammaproteobacteria</taxon>
        <taxon>Cellvibrionales</taxon>
        <taxon>Spongiibacteraceae</taxon>
        <taxon>Zhongshania</taxon>
    </lineage>
</organism>
<evidence type="ECO:0000313" key="3">
    <source>
        <dbReference type="Proteomes" id="UP000237222"/>
    </source>
</evidence>
<dbReference type="FunFam" id="3.40.50.720:FF:000084">
    <property type="entry name" value="Short-chain dehydrogenase reductase"/>
    <property type="match status" value="1"/>
</dbReference>
<dbReference type="RefSeq" id="WP_103685137.1">
    <property type="nucleotide sequence ID" value="NZ_PQGG01000031.1"/>
</dbReference>
<dbReference type="InterPro" id="IPR036291">
    <property type="entry name" value="NAD(P)-bd_dom_sf"/>
</dbReference>
<sequence>MDLKLQNKTALVTGSHRGTGELIAKTLAREGAIVVFHSNEEGAAVELAASTESAHAVWGDIATDAGCEQVLAQTKNAVGDVDILVNNYGTATAGKWGTSASDDWLDMYQKNVLSAARLIQGVAPAMKARAWGRIVQLGTIGSHQPNNIMPHYYASKGALATMSVSLAKELSHSGITVNTISPGYIRTAELEASFRRRAEKKGWGDDWNEIVKKIVETEYPNPSGRIAERQEVADLVAFICSDLAGFINGQNIRIDGGAVCYV</sequence>
<dbReference type="PRINTS" id="PR00080">
    <property type="entry name" value="SDRFAMILY"/>
</dbReference>
<protein>
    <submittedName>
        <fullName evidence="2">3-oxoacyl-ACP reductase</fullName>
    </submittedName>
</protein>
<comment type="similarity">
    <text evidence="1">Belongs to the short-chain dehydrogenases/reductases (SDR) family.</text>
</comment>
<dbReference type="EMBL" id="PQGG01000031">
    <property type="protein sequence ID" value="POP52154.1"/>
    <property type="molecule type" value="Genomic_DNA"/>
</dbReference>
<name>A0A2S4HDT9_9GAMM</name>
<evidence type="ECO:0000256" key="1">
    <source>
        <dbReference type="ARBA" id="ARBA00006484"/>
    </source>
</evidence>
<dbReference type="OrthoDB" id="9804774at2"/>
<dbReference type="PRINTS" id="PR00081">
    <property type="entry name" value="GDHRDH"/>
</dbReference>
<dbReference type="Pfam" id="PF13561">
    <property type="entry name" value="adh_short_C2"/>
    <property type="match status" value="1"/>
</dbReference>